<evidence type="ECO:0000256" key="2">
    <source>
        <dbReference type="ARBA" id="ARBA00022670"/>
    </source>
</evidence>
<feature type="chain" id="PRO_5038584690" evidence="6">
    <location>
        <begin position="26"/>
        <end position="894"/>
    </location>
</feature>
<sequence length="894" mass="94750">MKIGAMLRMLAGAGCSLAIALGVLASAAGGMSPAGKTAIAGEMPRAGPAAVSVLGSRTAEVRSAAAVQSLAQAMQPDFLGAIGVPEAWKLLDGYGANVTGTIAVVDTGVDLKHPGLIPYLTDGVNLLDASKPPQDDNGHGTAVAGIIAEIADASKQTPGGADWEMKIMPVKALDRNGEGDEANLAAGIRYAVEHGANIVVLSLGLRRDTPEMRSVAALAESKGVLLVAASGNDGAEFGARAAVQYPAAYPTVLAIAGSDGSNAQNRSTSGPEVDAAAPWRVETLLLGGGSTIMEGSSMSAPQAAGAAALLRARHPDWPVAQLRETIRRTAEETALKGWDRYTGYGRVRADLAVKAEAAADWREPNENRLSAGAFPLGAELFASWSSSADVDGYIVDVPYDGELSVAWRIHDPAYVSGAPNLQLFPMAASQALASTMLTEASAVRWEVKKGQYYLRTAKGQWGDAGSPADYRLESAFAMAPDAMEPNQSALTAHTLEPRSQKWTGSFNLQGDEDWVAVDLPRTGKLRIRVDTDTTRIDPAVLLQRAGETGEEMDVNADGKGEEIVIPEAEAGKYYIRIRNAVSSNPEAVIGTYTAQLEYITPYEDLQEPNDGPLTATPLTIDQPEIRSGLIDRAKDADWFRFQTDGTKRIRFRLSSLPASVSGTLKLYDQSLVLLRSWSSADKGEPIDVKLGTAPGTYYIAVTADAAFRDSYYELIVQQEEADPGFNDIAGHWAAEQIRAAADEGWMTGYTDGSFRPNRPLTRAEAIVMAVRAFRPGSAGGGLRFSDISQSSWAYNSILEADEAKWLSGYAGPRLEPNRQITRGEAAILFAKAAGLSLSAVPKQLFTDVPSAHPAAGSLEALASKGWINGYADGSFRPAKPISRAEWAVMLTQLL</sequence>
<dbReference type="InterPro" id="IPR036852">
    <property type="entry name" value="Peptidase_S8/S53_dom_sf"/>
</dbReference>
<comment type="caution">
    <text evidence="8">The sequence shown here is derived from an EMBL/GenBank/DDBJ whole genome shotgun (WGS) entry which is preliminary data.</text>
</comment>
<protein>
    <submittedName>
        <fullName evidence="8">S-layer homology domain-containing protein</fullName>
    </submittedName>
</protein>
<feature type="domain" description="SLH" evidence="7">
    <location>
        <begin position="720"/>
        <end position="783"/>
    </location>
</feature>
<feature type="domain" description="SLH" evidence="7">
    <location>
        <begin position="841"/>
        <end position="894"/>
    </location>
</feature>
<dbReference type="InterPro" id="IPR015500">
    <property type="entry name" value="Peptidase_S8_subtilisin-rel"/>
</dbReference>
<feature type="active site" description="Charge relay system" evidence="5">
    <location>
        <position position="139"/>
    </location>
</feature>
<feature type="signal peptide" evidence="6">
    <location>
        <begin position="1"/>
        <end position="25"/>
    </location>
</feature>
<dbReference type="PROSITE" id="PS51892">
    <property type="entry name" value="SUBTILASE"/>
    <property type="match status" value="1"/>
</dbReference>
<feature type="active site" description="Charge relay system" evidence="5">
    <location>
        <position position="106"/>
    </location>
</feature>
<dbReference type="PANTHER" id="PTHR43806">
    <property type="entry name" value="PEPTIDASE S8"/>
    <property type="match status" value="1"/>
</dbReference>
<feature type="active site" description="Charge relay system" evidence="5">
    <location>
        <position position="297"/>
    </location>
</feature>
<dbReference type="SUPFAM" id="SSF52743">
    <property type="entry name" value="Subtilisin-like"/>
    <property type="match status" value="1"/>
</dbReference>
<dbReference type="PANTHER" id="PTHR43806:SF11">
    <property type="entry name" value="CEREVISIN-RELATED"/>
    <property type="match status" value="1"/>
</dbReference>
<evidence type="ECO:0000256" key="5">
    <source>
        <dbReference type="PROSITE-ProRule" id="PRU01240"/>
    </source>
</evidence>
<accession>A0A841THD3</accession>
<gene>
    <name evidence="8" type="ORF">H4Q31_19930</name>
</gene>
<dbReference type="PRINTS" id="PR00723">
    <property type="entry name" value="SUBTILISIN"/>
</dbReference>
<dbReference type="Gene3D" id="2.60.120.380">
    <property type="match status" value="2"/>
</dbReference>
<keyword evidence="9" id="KW-1185">Reference proteome</keyword>
<evidence type="ECO:0000259" key="7">
    <source>
        <dbReference type="PROSITE" id="PS51272"/>
    </source>
</evidence>
<dbReference type="InterPro" id="IPR023827">
    <property type="entry name" value="Peptidase_S8_Asp-AS"/>
</dbReference>
<evidence type="ECO:0000256" key="1">
    <source>
        <dbReference type="ARBA" id="ARBA00011073"/>
    </source>
</evidence>
<dbReference type="EMBL" id="JACJVN010000093">
    <property type="protein sequence ID" value="MBB6679555.1"/>
    <property type="molecule type" value="Genomic_DNA"/>
</dbReference>
<dbReference type="PROSITE" id="PS51272">
    <property type="entry name" value="SLH"/>
    <property type="match status" value="3"/>
</dbReference>
<dbReference type="Gene3D" id="3.40.50.200">
    <property type="entry name" value="Peptidase S8/S53 domain"/>
    <property type="match status" value="1"/>
</dbReference>
<dbReference type="RefSeq" id="WP_185180814.1">
    <property type="nucleotide sequence ID" value="NZ_CBCSEP010000003.1"/>
</dbReference>
<comment type="similarity">
    <text evidence="1 5">Belongs to the peptidase S8 family.</text>
</comment>
<keyword evidence="3 5" id="KW-0378">Hydrolase</keyword>
<dbReference type="GO" id="GO:0006508">
    <property type="term" value="P:proteolysis"/>
    <property type="evidence" value="ECO:0007669"/>
    <property type="project" value="UniProtKB-KW"/>
</dbReference>
<organism evidence="8 9">
    <name type="scientific">Cohnella lubricantis</name>
    <dbReference type="NCBI Taxonomy" id="2163172"/>
    <lineage>
        <taxon>Bacteria</taxon>
        <taxon>Bacillati</taxon>
        <taxon>Bacillota</taxon>
        <taxon>Bacilli</taxon>
        <taxon>Bacillales</taxon>
        <taxon>Paenibacillaceae</taxon>
        <taxon>Cohnella</taxon>
    </lineage>
</organism>
<dbReference type="AlphaFoldDB" id="A0A841THD3"/>
<dbReference type="InterPro" id="IPR050131">
    <property type="entry name" value="Peptidase_S8_subtilisin-like"/>
</dbReference>
<evidence type="ECO:0000256" key="3">
    <source>
        <dbReference type="ARBA" id="ARBA00022801"/>
    </source>
</evidence>
<name>A0A841THD3_9BACL</name>
<dbReference type="InterPro" id="IPR000209">
    <property type="entry name" value="Peptidase_S8/S53_dom"/>
</dbReference>
<dbReference type="InterPro" id="IPR001119">
    <property type="entry name" value="SLH_dom"/>
</dbReference>
<dbReference type="Proteomes" id="UP000574133">
    <property type="component" value="Unassembled WGS sequence"/>
</dbReference>
<evidence type="ECO:0000256" key="6">
    <source>
        <dbReference type="SAM" id="SignalP"/>
    </source>
</evidence>
<proteinExistence type="inferred from homology"/>
<keyword evidence="6" id="KW-0732">Signal</keyword>
<keyword evidence="4 5" id="KW-0720">Serine protease</keyword>
<dbReference type="PROSITE" id="PS00136">
    <property type="entry name" value="SUBTILASE_ASP"/>
    <property type="match status" value="1"/>
</dbReference>
<evidence type="ECO:0000313" key="9">
    <source>
        <dbReference type="Proteomes" id="UP000574133"/>
    </source>
</evidence>
<dbReference type="Pfam" id="PF00395">
    <property type="entry name" value="SLH"/>
    <property type="match status" value="3"/>
</dbReference>
<evidence type="ECO:0000256" key="4">
    <source>
        <dbReference type="ARBA" id="ARBA00022825"/>
    </source>
</evidence>
<reference evidence="8 9" key="1">
    <citation type="submission" date="2020-08" db="EMBL/GenBank/DDBJ databases">
        <title>Cohnella phylogeny.</title>
        <authorList>
            <person name="Dunlap C."/>
        </authorList>
    </citation>
    <scope>NUCLEOTIDE SEQUENCE [LARGE SCALE GENOMIC DNA]</scope>
    <source>
        <strain evidence="8 9">DSM 103658</strain>
    </source>
</reference>
<keyword evidence="2 5" id="KW-0645">Protease</keyword>
<dbReference type="GO" id="GO:0004252">
    <property type="term" value="F:serine-type endopeptidase activity"/>
    <property type="evidence" value="ECO:0007669"/>
    <property type="project" value="UniProtKB-UniRule"/>
</dbReference>
<dbReference type="SUPFAM" id="SSF89260">
    <property type="entry name" value="Collagen-binding domain"/>
    <property type="match status" value="2"/>
</dbReference>
<dbReference type="Pfam" id="PF00082">
    <property type="entry name" value="Peptidase_S8"/>
    <property type="match status" value="1"/>
</dbReference>
<evidence type="ECO:0000313" key="8">
    <source>
        <dbReference type="EMBL" id="MBB6679555.1"/>
    </source>
</evidence>
<feature type="domain" description="SLH" evidence="7">
    <location>
        <begin position="784"/>
        <end position="840"/>
    </location>
</feature>